<keyword evidence="2" id="KW-1185">Reference proteome</keyword>
<accession>A0ABW2SBZ9</accession>
<dbReference type="Gene3D" id="3.40.50.1820">
    <property type="entry name" value="alpha/beta hydrolase"/>
    <property type="match status" value="1"/>
</dbReference>
<dbReference type="InterPro" id="IPR029058">
    <property type="entry name" value="AB_hydrolase_fold"/>
</dbReference>
<dbReference type="EMBL" id="JBHTBZ010000023">
    <property type="protein sequence ID" value="MFC7460845.1"/>
    <property type="molecule type" value="Genomic_DNA"/>
</dbReference>
<dbReference type="SUPFAM" id="SSF53474">
    <property type="entry name" value="alpha/beta-Hydrolases"/>
    <property type="match status" value="1"/>
</dbReference>
<dbReference type="RefSeq" id="WP_382200482.1">
    <property type="nucleotide sequence ID" value="NZ_JBHTBZ010000023.1"/>
</dbReference>
<sequence>MTDPIPLIVPGLRDHVAQHWQTWLAERLPHAHSLTPMGRENLSLGARIADLEATIERVNAPVLLVAHSGGCVLVAHWARQTALAHWVCGALLATPPTFDRPLPPPYPQLDALDAAGWLPVPRERLPFPSLVAASHNDVLGEFDVVCQLARDWGSAIEDLGKVGHLNPASGFGPWPLAQTLIQRLMP</sequence>
<keyword evidence="1" id="KW-0378">Hydrolase</keyword>
<evidence type="ECO:0000313" key="2">
    <source>
        <dbReference type="Proteomes" id="UP001596457"/>
    </source>
</evidence>
<gene>
    <name evidence="1" type="ORF">ACFQU0_10450</name>
</gene>
<dbReference type="Pfam" id="PF06821">
    <property type="entry name" value="Ser_hydrolase"/>
    <property type="match status" value="1"/>
</dbReference>
<proteinExistence type="predicted"/>
<evidence type="ECO:0000313" key="1">
    <source>
        <dbReference type="EMBL" id="MFC7460845.1"/>
    </source>
</evidence>
<dbReference type="GO" id="GO:0016787">
    <property type="term" value="F:hydrolase activity"/>
    <property type="evidence" value="ECO:0007669"/>
    <property type="project" value="UniProtKB-KW"/>
</dbReference>
<dbReference type="Proteomes" id="UP001596457">
    <property type="component" value="Unassembled WGS sequence"/>
</dbReference>
<organism evidence="1 2">
    <name type="scientific">Hydrogenophaga defluvii</name>
    <dbReference type="NCBI Taxonomy" id="249410"/>
    <lineage>
        <taxon>Bacteria</taxon>
        <taxon>Pseudomonadati</taxon>
        <taxon>Pseudomonadota</taxon>
        <taxon>Betaproteobacteria</taxon>
        <taxon>Burkholderiales</taxon>
        <taxon>Comamonadaceae</taxon>
        <taxon>Hydrogenophaga</taxon>
    </lineage>
</organism>
<comment type="caution">
    <text evidence="1">The sequence shown here is derived from an EMBL/GenBank/DDBJ whole genome shotgun (WGS) entry which is preliminary data.</text>
</comment>
<reference evidence="2" key="1">
    <citation type="journal article" date="2019" name="Int. J. Syst. Evol. Microbiol.">
        <title>The Global Catalogue of Microorganisms (GCM) 10K type strain sequencing project: providing services to taxonomists for standard genome sequencing and annotation.</title>
        <authorList>
            <consortium name="The Broad Institute Genomics Platform"/>
            <consortium name="The Broad Institute Genome Sequencing Center for Infectious Disease"/>
            <person name="Wu L."/>
            <person name="Ma J."/>
        </authorList>
    </citation>
    <scope>NUCLEOTIDE SEQUENCE [LARGE SCALE GENOMIC DNA]</scope>
    <source>
        <strain evidence="2">CCUG 53903</strain>
    </source>
</reference>
<protein>
    <submittedName>
        <fullName evidence="1">RBBP9/YdeN family alpha/beta hydrolase</fullName>
    </submittedName>
</protein>
<name>A0ABW2SBZ9_9BURK</name>
<dbReference type="InterPro" id="IPR010662">
    <property type="entry name" value="RBBP9/YdeN"/>
</dbReference>